<gene>
    <name evidence="2" type="ORF">H1164_07785</name>
</gene>
<dbReference type="Proteomes" id="UP000530514">
    <property type="component" value="Unassembled WGS sequence"/>
</dbReference>
<keyword evidence="1" id="KW-0472">Membrane</keyword>
<dbReference type="PANTHER" id="PTHR37814:SF1">
    <property type="entry name" value="MEMBRANE PROTEIN"/>
    <property type="match status" value="1"/>
</dbReference>
<feature type="transmembrane region" description="Helical" evidence="1">
    <location>
        <begin position="118"/>
        <end position="136"/>
    </location>
</feature>
<dbReference type="OrthoDB" id="4424890at2"/>
<evidence type="ECO:0008006" key="4">
    <source>
        <dbReference type="Google" id="ProtNLM"/>
    </source>
</evidence>
<dbReference type="AlphaFoldDB" id="A0A7W1XA27"/>
<evidence type="ECO:0000313" key="3">
    <source>
        <dbReference type="Proteomes" id="UP000530514"/>
    </source>
</evidence>
<comment type="caution">
    <text evidence="2">The sequence shown here is derived from an EMBL/GenBank/DDBJ whole genome shotgun (WGS) entry which is preliminary data.</text>
</comment>
<name>A0A7W1XA27_9BACL</name>
<accession>A0A7W1XA27</accession>
<reference evidence="2 3" key="1">
    <citation type="submission" date="2020-07" db="EMBL/GenBank/DDBJ databases">
        <authorList>
            <person name="Feng H."/>
        </authorList>
    </citation>
    <scope>NUCLEOTIDE SEQUENCE [LARGE SCALE GENOMIC DNA]</scope>
    <source>
        <strain evidence="3">s-11</strain>
    </source>
</reference>
<dbReference type="EMBL" id="JACEIP010000009">
    <property type="protein sequence ID" value="MBA4542801.1"/>
    <property type="molecule type" value="Genomic_DNA"/>
</dbReference>
<feature type="transmembrane region" description="Helical" evidence="1">
    <location>
        <begin position="301"/>
        <end position="318"/>
    </location>
</feature>
<feature type="transmembrane region" description="Helical" evidence="1">
    <location>
        <begin position="88"/>
        <end position="112"/>
    </location>
</feature>
<protein>
    <recommendedName>
        <fullName evidence="4">Membrane protein YkvI</fullName>
    </recommendedName>
</protein>
<feature type="transmembrane region" description="Helical" evidence="1">
    <location>
        <begin position="219"/>
        <end position="239"/>
    </location>
</feature>
<feature type="transmembrane region" description="Helical" evidence="1">
    <location>
        <begin position="324"/>
        <end position="342"/>
    </location>
</feature>
<sequence>MHAFGRWQRASRVGFTYIGTVIGAGFASGQEILQFFTSFGEESIWGVLLATGLFAWLGSRMMLMGARLRAFSYEEFNTYLFGERWGRLMTLLVGLMLFGVTTAMMSGTGALFQEQLGFSFHLGVILTALFSFIVILRGMDGILSINTLVVPFMFLFTVLVAIYAWGSHPGSLLITFPEEPLHHHWFLAAIVYVAFNLVMMQAVLVPLGAEIEDESTIRLGAWIGGLGLGVMLLAFNFAMQVHWSEVAHLEIPMAYVISTLGAGMKYLFLVTIWAEIFTTLVGNVYGLTANLRQMIPLSDRPIVALIFVLGYLFSLFGFPALVRYLYPLFGYCGLMLLVLLIFRRLPNL</sequence>
<dbReference type="RefSeq" id="WP_033100097.1">
    <property type="nucleotide sequence ID" value="NZ_JACEIP010000009.1"/>
</dbReference>
<keyword evidence="3" id="KW-1185">Reference proteome</keyword>
<organism evidence="2 3">
    <name type="scientific">Thermoactinomyces daqus</name>
    <dbReference type="NCBI Taxonomy" id="1329516"/>
    <lineage>
        <taxon>Bacteria</taxon>
        <taxon>Bacillati</taxon>
        <taxon>Bacillota</taxon>
        <taxon>Bacilli</taxon>
        <taxon>Bacillales</taxon>
        <taxon>Thermoactinomycetaceae</taxon>
        <taxon>Thermoactinomyces</taxon>
    </lineage>
</organism>
<feature type="transmembrane region" description="Helical" evidence="1">
    <location>
        <begin position="185"/>
        <end position="207"/>
    </location>
</feature>
<proteinExistence type="predicted"/>
<keyword evidence="1" id="KW-1133">Transmembrane helix</keyword>
<feature type="transmembrane region" description="Helical" evidence="1">
    <location>
        <begin position="266"/>
        <end position="289"/>
    </location>
</feature>
<evidence type="ECO:0000313" key="2">
    <source>
        <dbReference type="EMBL" id="MBA4542801.1"/>
    </source>
</evidence>
<dbReference type="PANTHER" id="PTHR37814">
    <property type="entry name" value="CONSERVED MEMBRANE PROTEIN"/>
    <property type="match status" value="1"/>
</dbReference>
<feature type="transmembrane region" description="Helical" evidence="1">
    <location>
        <begin position="44"/>
        <end position="63"/>
    </location>
</feature>
<evidence type="ECO:0000256" key="1">
    <source>
        <dbReference type="SAM" id="Phobius"/>
    </source>
</evidence>
<dbReference type="InterPro" id="IPR038728">
    <property type="entry name" value="YkvI-like"/>
</dbReference>
<keyword evidence="1" id="KW-0812">Transmembrane</keyword>
<feature type="transmembrane region" description="Helical" evidence="1">
    <location>
        <begin position="143"/>
        <end position="165"/>
    </location>
</feature>
<feature type="transmembrane region" description="Helical" evidence="1">
    <location>
        <begin position="12"/>
        <end position="32"/>
    </location>
</feature>